<accession>A0A9D4PN69</accession>
<dbReference type="Gene3D" id="6.10.250.2910">
    <property type="match status" value="1"/>
</dbReference>
<feature type="compositionally biased region" description="Low complexity" evidence="8">
    <location>
        <begin position="70"/>
        <end position="80"/>
    </location>
</feature>
<reference evidence="9" key="2">
    <citation type="submission" date="2021-09" db="EMBL/GenBank/DDBJ databases">
        <authorList>
            <person name="Jia N."/>
            <person name="Wang J."/>
            <person name="Shi W."/>
            <person name="Du L."/>
            <person name="Sun Y."/>
            <person name="Zhan W."/>
            <person name="Jiang J."/>
            <person name="Wang Q."/>
            <person name="Zhang B."/>
            <person name="Ji P."/>
            <person name="Sakyi L.B."/>
            <person name="Cui X."/>
            <person name="Yuan T."/>
            <person name="Jiang B."/>
            <person name="Yang W."/>
            <person name="Lam T.T.-Y."/>
            <person name="Chang Q."/>
            <person name="Ding S."/>
            <person name="Wang X."/>
            <person name="Zhu J."/>
            <person name="Ruan X."/>
            <person name="Zhao L."/>
            <person name="Wei J."/>
            <person name="Que T."/>
            <person name="Du C."/>
            <person name="Cheng J."/>
            <person name="Dai P."/>
            <person name="Han X."/>
            <person name="Huang E."/>
            <person name="Gao Y."/>
            <person name="Liu J."/>
            <person name="Shao H."/>
            <person name="Ye R."/>
            <person name="Li L."/>
            <person name="Wei W."/>
            <person name="Wang X."/>
            <person name="Wang C."/>
            <person name="Huo Q."/>
            <person name="Li W."/>
            <person name="Guo W."/>
            <person name="Chen H."/>
            <person name="Chen S."/>
            <person name="Zhou L."/>
            <person name="Zhou L."/>
            <person name="Ni X."/>
            <person name="Tian J."/>
            <person name="Zhou Y."/>
            <person name="Sheng Y."/>
            <person name="Liu T."/>
            <person name="Pan Y."/>
            <person name="Xia L."/>
            <person name="Li J."/>
            <person name="Zhao F."/>
            <person name="Cao W."/>
        </authorList>
    </citation>
    <scope>NUCLEOTIDE SEQUENCE</scope>
    <source>
        <strain evidence="9">Rsan-2018</strain>
        <tissue evidence="9">Larvae</tissue>
    </source>
</reference>
<dbReference type="VEuPathDB" id="VectorBase:RSAN_046350"/>
<reference evidence="9" key="1">
    <citation type="journal article" date="2020" name="Cell">
        <title>Large-Scale Comparative Analyses of Tick Genomes Elucidate Their Genetic Diversity and Vector Capacities.</title>
        <authorList>
            <consortium name="Tick Genome and Microbiome Consortium (TIGMIC)"/>
            <person name="Jia N."/>
            <person name="Wang J."/>
            <person name="Shi W."/>
            <person name="Du L."/>
            <person name="Sun Y."/>
            <person name="Zhan W."/>
            <person name="Jiang J.F."/>
            <person name="Wang Q."/>
            <person name="Zhang B."/>
            <person name="Ji P."/>
            <person name="Bell-Sakyi L."/>
            <person name="Cui X.M."/>
            <person name="Yuan T.T."/>
            <person name="Jiang B.G."/>
            <person name="Yang W.F."/>
            <person name="Lam T.T."/>
            <person name="Chang Q.C."/>
            <person name="Ding S.J."/>
            <person name="Wang X.J."/>
            <person name="Zhu J.G."/>
            <person name="Ruan X.D."/>
            <person name="Zhao L."/>
            <person name="Wei J.T."/>
            <person name="Ye R.Z."/>
            <person name="Que T.C."/>
            <person name="Du C.H."/>
            <person name="Zhou Y.H."/>
            <person name="Cheng J.X."/>
            <person name="Dai P.F."/>
            <person name="Guo W.B."/>
            <person name="Han X.H."/>
            <person name="Huang E.J."/>
            <person name="Li L.F."/>
            <person name="Wei W."/>
            <person name="Gao Y.C."/>
            <person name="Liu J.Z."/>
            <person name="Shao H.Z."/>
            <person name="Wang X."/>
            <person name="Wang C.C."/>
            <person name="Yang T.C."/>
            <person name="Huo Q.B."/>
            <person name="Li W."/>
            <person name="Chen H.Y."/>
            <person name="Chen S.E."/>
            <person name="Zhou L.G."/>
            <person name="Ni X.B."/>
            <person name="Tian J.H."/>
            <person name="Sheng Y."/>
            <person name="Liu T."/>
            <person name="Pan Y.S."/>
            <person name="Xia L.Y."/>
            <person name="Li J."/>
            <person name="Zhao F."/>
            <person name="Cao W.C."/>
        </authorList>
    </citation>
    <scope>NUCLEOTIDE SEQUENCE</scope>
    <source>
        <strain evidence="9">Rsan-2018</strain>
    </source>
</reference>
<feature type="compositionally biased region" description="Acidic residues" evidence="8">
    <location>
        <begin position="295"/>
        <end position="304"/>
    </location>
</feature>
<evidence type="ECO:0000313" key="10">
    <source>
        <dbReference type="Proteomes" id="UP000821837"/>
    </source>
</evidence>
<keyword evidence="7" id="KW-0539">Nucleus</keyword>
<dbReference type="Proteomes" id="UP000821837">
    <property type="component" value="Chromosome 6"/>
</dbReference>
<keyword evidence="6" id="KW-0804">Transcription</keyword>
<feature type="region of interest" description="Disordered" evidence="8">
    <location>
        <begin position="280"/>
        <end position="341"/>
    </location>
</feature>
<evidence type="ECO:0000256" key="3">
    <source>
        <dbReference type="ARBA" id="ARBA00022491"/>
    </source>
</evidence>
<evidence type="ECO:0000256" key="1">
    <source>
        <dbReference type="ARBA" id="ARBA00004123"/>
    </source>
</evidence>
<dbReference type="GO" id="GO:0005654">
    <property type="term" value="C:nucleoplasm"/>
    <property type="evidence" value="ECO:0007669"/>
    <property type="project" value="TreeGrafter"/>
</dbReference>
<keyword evidence="10" id="KW-1185">Reference proteome</keyword>
<feature type="compositionally biased region" description="Basic and acidic residues" evidence="8">
    <location>
        <begin position="153"/>
        <end position="171"/>
    </location>
</feature>
<evidence type="ECO:0000256" key="2">
    <source>
        <dbReference type="ARBA" id="ARBA00008409"/>
    </source>
</evidence>
<keyword evidence="5" id="KW-0175">Coiled coil</keyword>
<protein>
    <submittedName>
        <fullName evidence="9">Uncharacterized protein</fullName>
    </submittedName>
</protein>
<evidence type="ECO:0000256" key="6">
    <source>
        <dbReference type="ARBA" id="ARBA00023163"/>
    </source>
</evidence>
<name>A0A9D4PN69_RHISA</name>
<feature type="compositionally biased region" description="Acidic residues" evidence="8">
    <location>
        <begin position="327"/>
        <end position="341"/>
    </location>
</feature>
<dbReference type="OrthoDB" id="10058500at2759"/>
<feature type="compositionally biased region" description="Basic residues" evidence="8">
    <location>
        <begin position="50"/>
        <end position="63"/>
    </location>
</feature>
<comment type="similarity">
    <text evidence="2">Belongs to the HEXIM family.</text>
</comment>
<dbReference type="GO" id="GO:0000122">
    <property type="term" value="P:negative regulation of transcription by RNA polymerase II"/>
    <property type="evidence" value="ECO:0007669"/>
    <property type="project" value="InterPro"/>
</dbReference>
<comment type="caution">
    <text evidence="9">The sequence shown here is derived from an EMBL/GenBank/DDBJ whole genome shotgun (WGS) entry which is preliminary data.</text>
</comment>
<organism evidence="9 10">
    <name type="scientific">Rhipicephalus sanguineus</name>
    <name type="common">Brown dog tick</name>
    <name type="synonym">Ixodes sanguineus</name>
    <dbReference type="NCBI Taxonomy" id="34632"/>
    <lineage>
        <taxon>Eukaryota</taxon>
        <taxon>Metazoa</taxon>
        <taxon>Ecdysozoa</taxon>
        <taxon>Arthropoda</taxon>
        <taxon>Chelicerata</taxon>
        <taxon>Arachnida</taxon>
        <taxon>Acari</taxon>
        <taxon>Parasitiformes</taxon>
        <taxon>Ixodida</taxon>
        <taxon>Ixodoidea</taxon>
        <taxon>Ixodidae</taxon>
        <taxon>Rhipicephalinae</taxon>
        <taxon>Rhipicephalus</taxon>
        <taxon>Rhipicephalus</taxon>
    </lineage>
</organism>
<feature type="region of interest" description="Disordered" evidence="8">
    <location>
        <begin position="1"/>
        <end position="94"/>
    </location>
</feature>
<dbReference type="AlphaFoldDB" id="A0A9D4PN69"/>
<dbReference type="GO" id="GO:0004861">
    <property type="term" value="F:cyclin-dependent protein serine/threonine kinase inhibitor activity"/>
    <property type="evidence" value="ECO:0007669"/>
    <property type="project" value="InterPro"/>
</dbReference>
<evidence type="ECO:0000256" key="5">
    <source>
        <dbReference type="ARBA" id="ARBA00023054"/>
    </source>
</evidence>
<evidence type="ECO:0000313" key="9">
    <source>
        <dbReference type="EMBL" id="KAH7948277.1"/>
    </source>
</evidence>
<gene>
    <name evidence="9" type="ORF">HPB52_020127</name>
</gene>
<evidence type="ECO:0000256" key="8">
    <source>
        <dbReference type="SAM" id="MobiDB-lite"/>
    </source>
</evidence>
<evidence type="ECO:0000256" key="4">
    <source>
        <dbReference type="ARBA" id="ARBA00023015"/>
    </source>
</evidence>
<dbReference type="OMA" id="DHENCAL"/>
<dbReference type="PANTHER" id="PTHR13469:SF9">
    <property type="entry name" value="HEXAMETHYLENE BIS-ACETAMIDE-INDUCIBLE PROTEIN"/>
    <property type="match status" value="1"/>
</dbReference>
<feature type="compositionally biased region" description="Low complexity" evidence="8">
    <location>
        <begin position="280"/>
        <end position="292"/>
    </location>
</feature>
<feature type="compositionally biased region" description="Basic residues" evidence="8">
    <location>
        <begin position="84"/>
        <end position="93"/>
    </location>
</feature>
<dbReference type="PANTHER" id="PTHR13469">
    <property type="entry name" value="HEXAMETHYLENE BISACETAMIDE INDUCIBLE 1"/>
    <property type="match status" value="1"/>
</dbReference>
<proteinExistence type="inferred from homology"/>
<sequence length="341" mass="37996">MIASVPSVAPSLPLNGTADRPMTLTDEDMTVATTTEPAGTEMLVFDAAGKHHRRRRRGKKRRQGRDDPDAALSSSDASSPVKRSPTKQRKKQVMIRPREVPKAPANFTQFIIDDHENCALYQSFEAYPNNNGVAENGGCAIAADDARVADDARASSGDDHYHHHYGTHVDDSGEEGQPQSGFPTGEDYEYLDYGNMMQFYEKDFEVVYRSARFEELMRLTRAEVIDRYTTLECRAAELYDELHKLDPQNCLEELQRQLLRLQDENQALLKLNVTLRSAATSSLTTTTSSSSSGHDDEDADDSDQCDAHRDESCGNEDDSEDSGHEDSFEDAQGAEEDCCRP</sequence>
<dbReference type="GO" id="GO:0005737">
    <property type="term" value="C:cytoplasm"/>
    <property type="evidence" value="ECO:0007669"/>
    <property type="project" value="InterPro"/>
</dbReference>
<dbReference type="GO" id="GO:0097322">
    <property type="term" value="F:7SK snRNA binding"/>
    <property type="evidence" value="ECO:0007669"/>
    <property type="project" value="TreeGrafter"/>
</dbReference>
<keyword evidence="3" id="KW-0678">Repressor</keyword>
<dbReference type="EMBL" id="JABSTV010001252">
    <property type="protein sequence ID" value="KAH7948277.1"/>
    <property type="molecule type" value="Genomic_DNA"/>
</dbReference>
<dbReference type="InterPro" id="IPR024872">
    <property type="entry name" value="HEXIM"/>
</dbReference>
<keyword evidence="4" id="KW-0805">Transcription regulation</keyword>
<evidence type="ECO:0000256" key="7">
    <source>
        <dbReference type="ARBA" id="ARBA00023242"/>
    </source>
</evidence>
<comment type="subcellular location">
    <subcellularLocation>
        <location evidence="1">Nucleus</location>
    </subcellularLocation>
</comment>
<dbReference type="Pfam" id="PF15313">
    <property type="entry name" value="HEXIM"/>
    <property type="match status" value="1"/>
</dbReference>
<feature type="region of interest" description="Disordered" evidence="8">
    <location>
        <begin position="153"/>
        <end position="187"/>
    </location>
</feature>